<sequence>MEYSQPEAVGDHRQRPMSCISTHLEPEIQWEKSAKVRATFPESDVLKGDPGVRPFLASGRPERTSVCSIGNGPEEQAVVCIRLSEQAGLLEPHGSRPTPSSCGPGSPTWTSPSTRTPSPTCRSRRRQAPGSCRSRPGRQ</sequence>
<gene>
    <name evidence="2" type="ORF">PMKS-001791</name>
</gene>
<name>A0A1Q2YFH0_9ASCO</name>
<feature type="region of interest" description="Disordered" evidence="1">
    <location>
        <begin position="90"/>
        <end position="139"/>
    </location>
</feature>
<organism evidence="2 3">
    <name type="scientific">Pichia membranifaciens</name>
    <dbReference type="NCBI Taxonomy" id="4926"/>
    <lineage>
        <taxon>Eukaryota</taxon>
        <taxon>Fungi</taxon>
        <taxon>Dikarya</taxon>
        <taxon>Ascomycota</taxon>
        <taxon>Saccharomycotina</taxon>
        <taxon>Pichiomycetes</taxon>
        <taxon>Pichiales</taxon>
        <taxon>Pichiaceae</taxon>
        <taxon>Pichia</taxon>
    </lineage>
</organism>
<protein>
    <submittedName>
        <fullName evidence="2">Uncharacterized protein</fullName>
    </submittedName>
</protein>
<dbReference type="Proteomes" id="UP000186136">
    <property type="component" value="Unassembled WGS sequence"/>
</dbReference>
<evidence type="ECO:0000313" key="2">
    <source>
        <dbReference type="EMBL" id="GAV28320.1"/>
    </source>
</evidence>
<dbReference type="EMBL" id="BDGI01000066">
    <property type="protein sequence ID" value="GAV28320.1"/>
    <property type="molecule type" value="Genomic_DNA"/>
</dbReference>
<proteinExistence type="predicted"/>
<keyword evidence="3" id="KW-1185">Reference proteome</keyword>
<feature type="compositionally biased region" description="Low complexity" evidence="1">
    <location>
        <begin position="95"/>
        <end position="121"/>
    </location>
</feature>
<reference evidence="2 3" key="1">
    <citation type="submission" date="2016-08" db="EMBL/GenBank/DDBJ databases">
        <title>Whole genome shotgun sequence of Pichia membranifaciens KS47-1.</title>
        <authorList>
            <person name="Konishi M."/>
            <person name="Ishida M."/>
            <person name="Arakawa T."/>
            <person name="Kato Y."/>
            <person name="Horiuchi J."/>
        </authorList>
    </citation>
    <scope>NUCLEOTIDE SEQUENCE [LARGE SCALE GENOMIC DNA]</scope>
    <source>
        <strain evidence="2 3">KS47-1</strain>
    </source>
</reference>
<evidence type="ECO:0000313" key="3">
    <source>
        <dbReference type="Proteomes" id="UP000186136"/>
    </source>
</evidence>
<feature type="region of interest" description="Disordered" evidence="1">
    <location>
        <begin position="48"/>
        <end position="69"/>
    </location>
</feature>
<evidence type="ECO:0000256" key="1">
    <source>
        <dbReference type="SAM" id="MobiDB-lite"/>
    </source>
</evidence>
<dbReference type="AlphaFoldDB" id="A0A1Q2YFH0"/>
<comment type="caution">
    <text evidence="2">The sequence shown here is derived from an EMBL/GenBank/DDBJ whole genome shotgun (WGS) entry which is preliminary data.</text>
</comment>
<accession>A0A1Q2YFH0</accession>